<comment type="caution">
    <text evidence="2">The sequence shown here is derived from an EMBL/GenBank/DDBJ whole genome shotgun (WGS) entry which is preliminary data.</text>
</comment>
<protein>
    <submittedName>
        <fullName evidence="2">Uncharacterized protein</fullName>
    </submittedName>
</protein>
<evidence type="ECO:0000256" key="1">
    <source>
        <dbReference type="SAM" id="MobiDB-lite"/>
    </source>
</evidence>
<sequence length="68" mass="7305">MTWPSSIHLGGVSKTLGSATLRSIVKSHPDVGERWYPGILQDIREQQAEEARGGTRGLTADDVVKSAS</sequence>
<feature type="region of interest" description="Disordered" evidence="1">
    <location>
        <begin position="47"/>
        <end position="68"/>
    </location>
</feature>
<dbReference type="EMBL" id="JAQQWN010000005">
    <property type="protein sequence ID" value="KAK8084772.1"/>
    <property type="molecule type" value="Genomic_DNA"/>
</dbReference>
<proteinExistence type="predicted"/>
<gene>
    <name evidence="2" type="ORF">PG997_006043</name>
</gene>
<accession>A0ABR1WP06</accession>
<dbReference type="RefSeq" id="XP_066669281.1">
    <property type="nucleotide sequence ID" value="XM_066810358.1"/>
</dbReference>
<organism evidence="2 3">
    <name type="scientific">Apiospora hydei</name>
    <dbReference type="NCBI Taxonomy" id="1337664"/>
    <lineage>
        <taxon>Eukaryota</taxon>
        <taxon>Fungi</taxon>
        <taxon>Dikarya</taxon>
        <taxon>Ascomycota</taxon>
        <taxon>Pezizomycotina</taxon>
        <taxon>Sordariomycetes</taxon>
        <taxon>Xylariomycetidae</taxon>
        <taxon>Amphisphaeriales</taxon>
        <taxon>Apiosporaceae</taxon>
        <taxon>Apiospora</taxon>
    </lineage>
</organism>
<keyword evidence="3" id="KW-1185">Reference proteome</keyword>
<dbReference type="Proteomes" id="UP001433268">
    <property type="component" value="Unassembled WGS sequence"/>
</dbReference>
<evidence type="ECO:0000313" key="2">
    <source>
        <dbReference type="EMBL" id="KAK8084772.1"/>
    </source>
</evidence>
<reference evidence="2 3" key="1">
    <citation type="submission" date="2023-01" db="EMBL/GenBank/DDBJ databases">
        <title>Analysis of 21 Apiospora genomes using comparative genomics revels a genus with tremendous synthesis potential of carbohydrate active enzymes and secondary metabolites.</title>
        <authorList>
            <person name="Sorensen T."/>
        </authorList>
    </citation>
    <scope>NUCLEOTIDE SEQUENCE [LARGE SCALE GENOMIC DNA]</scope>
    <source>
        <strain evidence="2 3">CBS 114990</strain>
    </source>
</reference>
<dbReference type="GeneID" id="92043418"/>
<name>A0ABR1WP06_9PEZI</name>
<evidence type="ECO:0000313" key="3">
    <source>
        <dbReference type="Proteomes" id="UP001433268"/>
    </source>
</evidence>